<dbReference type="Gene3D" id="3.30.70.330">
    <property type="match status" value="2"/>
</dbReference>
<keyword evidence="1" id="KW-0862">Zinc</keyword>
<dbReference type="InterPro" id="IPR001878">
    <property type="entry name" value="Znf_CCHC"/>
</dbReference>
<dbReference type="WBParaSite" id="maker-unitig_34659-snap-gene-0.2-mRNA-1">
    <property type="protein sequence ID" value="maker-unitig_34659-snap-gene-0.2-mRNA-1"/>
    <property type="gene ID" value="maker-unitig_34659-snap-gene-0.2"/>
</dbReference>
<keyword evidence="1" id="KW-0479">Metal-binding</keyword>
<dbReference type="PROSITE" id="PS50158">
    <property type="entry name" value="ZF_CCHC"/>
    <property type="match status" value="1"/>
</dbReference>
<proteinExistence type="predicted"/>
<accession>A0A1I8FIR1</accession>
<reference evidence="7" key="1">
    <citation type="submission" date="2016-11" db="UniProtKB">
        <authorList>
            <consortium name="WormBaseParasite"/>
        </authorList>
    </citation>
    <scope>IDENTIFICATION</scope>
</reference>
<feature type="domain" description="RRM" evidence="4">
    <location>
        <begin position="157"/>
        <end position="227"/>
    </location>
</feature>
<keyword evidence="2" id="KW-0694">RNA-binding</keyword>
<dbReference type="InterPro" id="IPR035979">
    <property type="entry name" value="RBD_domain_sf"/>
</dbReference>
<dbReference type="PANTHER" id="PTHR23147">
    <property type="entry name" value="SERINE/ARGININE RICH SPLICING FACTOR"/>
    <property type="match status" value="1"/>
</dbReference>
<dbReference type="GO" id="GO:0008270">
    <property type="term" value="F:zinc ion binding"/>
    <property type="evidence" value="ECO:0007669"/>
    <property type="project" value="UniProtKB-KW"/>
</dbReference>
<dbReference type="SMART" id="SM00343">
    <property type="entry name" value="ZnF_C2HC"/>
    <property type="match status" value="1"/>
</dbReference>
<feature type="region of interest" description="Disordered" evidence="3">
    <location>
        <begin position="73"/>
        <end position="93"/>
    </location>
</feature>
<evidence type="ECO:0000313" key="7">
    <source>
        <dbReference type="WBParaSite" id="maker-unitig_34659-snap-gene-0.2-mRNA-1"/>
    </source>
</evidence>
<feature type="domain" description="RRM" evidence="4">
    <location>
        <begin position="7"/>
        <end position="74"/>
    </location>
</feature>
<feature type="domain" description="CCHC-type" evidence="5">
    <location>
        <begin position="99"/>
        <end position="114"/>
    </location>
</feature>
<dbReference type="Pfam" id="PF00076">
    <property type="entry name" value="RRM_1"/>
    <property type="match status" value="2"/>
</dbReference>
<organism evidence="6 7">
    <name type="scientific">Macrostomum lignano</name>
    <dbReference type="NCBI Taxonomy" id="282301"/>
    <lineage>
        <taxon>Eukaryota</taxon>
        <taxon>Metazoa</taxon>
        <taxon>Spiralia</taxon>
        <taxon>Lophotrochozoa</taxon>
        <taxon>Platyhelminthes</taxon>
        <taxon>Rhabditophora</taxon>
        <taxon>Macrostomorpha</taxon>
        <taxon>Macrostomida</taxon>
        <taxon>Macrostomidae</taxon>
        <taxon>Macrostomum</taxon>
    </lineage>
</organism>
<feature type="region of interest" description="Disordered" evidence="3">
    <location>
        <begin position="111"/>
        <end position="143"/>
    </location>
</feature>
<dbReference type="AlphaFoldDB" id="A0A1I8FIR1"/>
<evidence type="ECO:0000259" key="4">
    <source>
        <dbReference type="PROSITE" id="PS50102"/>
    </source>
</evidence>
<dbReference type="Gene3D" id="4.10.60.10">
    <property type="entry name" value="Zinc finger, CCHC-type"/>
    <property type="match status" value="1"/>
</dbReference>
<dbReference type="InterPro" id="IPR000504">
    <property type="entry name" value="RRM_dom"/>
</dbReference>
<dbReference type="GO" id="GO:0003723">
    <property type="term" value="F:RNA binding"/>
    <property type="evidence" value="ECO:0007669"/>
    <property type="project" value="UniProtKB-UniRule"/>
</dbReference>
<evidence type="ECO:0000259" key="5">
    <source>
        <dbReference type="PROSITE" id="PS50158"/>
    </source>
</evidence>
<keyword evidence="1" id="KW-0863">Zinc-finger</keyword>
<evidence type="ECO:0000256" key="3">
    <source>
        <dbReference type="SAM" id="MobiDB-lite"/>
    </source>
</evidence>
<dbReference type="InterPro" id="IPR050907">
    <property type="entry name" value="SRSF"/>
</dbReference>
<dbReference type="InterPro" id="IPR012677">
    <property type="entry name" value="Nucleotide-bd_a/b_plait_sf"/>
</dbReference>
<dbReference type="SMART" id="SM00360">
    <property type="entry name" value="RRM"/>
    <property type="match status" value="2"/>
</dbReference>
<evidence type="ECO:0000256" key="2">
    <source>
        <dbReference type="PROSITE-ProRule" id="PRU00176"/>
    </source>
</evidence>
<name>A0A1I8FIR1_9PLAT</name>
<dbReference type="PROSITE" id="PS50102">
    <property type="entry name" value="RRM"/>
    <property type="match status" value="2"/>
</dbReference>
<sequence length="291" mass="30874">YDDDDGCKVYIGDLPRDASDVPALRRRPLRLGCPQSAGFAFVVFEDSRDAGDAVRDLDGTVICGVRARVELSSGRSRARRPGQGGFGGGGGGGGRGGGCYSCGRPGHFARECPRLRGGDRDRDRSRDRDRDRGGRYDDRRPAVSQLEFNHVRQEMGRRVYVGDLPGGADERDIKSALRSFGELESVWVHGRGTYAFVTFRERRDAEDAVRSPPRIRGARARLELAKHERRPAAAGGGAAVAEAAAVAGAVAFEAAVRATTGATAVAAAATTLTSVRGRGGLGGRGKYGGRS</sequence>
<keyword evidence="6" id="KW-1185">Reference proteome</keyword>
<dbReference type="SUPFAM" id="SSF54928">
    <property type="entry name" value="RNA-binding domain, RBD"/>
    <property type="match status" value="2"/>
</dbReference>
<evidence type="ECO:0000256" key="1">
    <source>
        <dbReference type="PROSITE-ProRule" id="PRU00047"/>
    </source>
</evidence>
<dbReference type="Pfam" id="PF00098">
    <property type="entry name" value="zf-CCHC"/>
    <property type="match status" value="1"/>
</dbReference>
<feature type="compositionally biased region" description="Gly residues" evidence="3">
    <location>
        <begin position="82"/>
        <end position="93"/>
    </location>
</feature>
<protein>
    <submittedName>
        <fullName evidence="7">CCHC-type domain-containing protein</fullName>
    </submittedName>
</protein>
<dbReference type="Proteomes" id="UP000095280">
    <property type="component" value="Unplaced"/>
</dbReference>
<evidence type="ECO:0000313" key="6">
    <source>
        <dbReference type="Proteomes" id="UP000095280"/>
    </source>
</evidence>
<feature type="compositionally biased region" description="Basic and acidic residues" evidence="3">
    <location>
        <begin position="111"/>
        <end position="141"/>
    </location>
</feature>